<dbReference type="GO" id="GO:0046982">
    <property type="term" value="F:protein heterodimerization activity"/>
    <property type="evidence" value="ECO:0007669"/>
    <property type="project" value="InterPro"/>
</dbReference>
<dbReference type="GO" id="GO:0006357">
    <property type="term" value="P:regulation of transcription by RNA polymerase II"/>
    <property type="evidence" value="ECO:0007669"/>
    <property type="project" value="TreeGrafter"/>
</dbReference>
<gene>
    <name evidence="5" type="ORF">H1R20_g4559</name>
</gene>
<keyword evidence="1 2" id="KW-0103">Bromodomain</keyword>
<dbReference type="GO" id="GO:0006325">
    <property type="term" value="P:chromatin organization"/>
    <property type="evidence" value="ECO:0007669"/>
    <property type="project" value="UniProtKB-ARBA"/>
</dbReference>
<feature type="compositionally biased region" description="Low complexity" evidence="3">
    <location>
        <begin position="763"/>
        <end position="772"/>
    </location>
</feature>
<dbReference type="Pfam" id="PF00439">
    <property type="entry name" value="Bromodomain"/>
    <property type="match status" value="1"/>
</dbReference>
<dbReference type="GO" id="GO:0000124">
    <property type="term" value="C:SAGA complex"/>
    <property type="evidence" value="ECO:0007669"/>
    <property type="project" value="InterPro"/>
</dbReference>
<dbReference type="PRINTS" id="PR00503">
    <property type="entry name" value="BROMODOMAIN"/>
</dbReference>
<dbReference type="PANTHER" id="PTHR47343:SF1">
    <property type="entry name" value="TRANSCRIPTIONAL ACTIVATOR SPT7"/>
    <property type="match status" value="1"/>
</dbReference>
<reference evidence="5" key="1">
    <citation type="submission" date="2022-06" db="EMBL/GenBank/DDBJ databases">
        <title>Genome Sequence of Candolleomyces eurysporus.</title>
        <authorList>
            <person name="Buettner E."/>
        </authorList>
    </citation>
    <scope>NUCLEOTIDE SEQUENCE</scope>
    <source>
        <strain evidence="5">VTCC 930004</strain>
    </source>
</reference>
<dbReference type="InterPro" id="IPR018359">
    <property type="entry name" value="Bromodomain_CS"/>
</dbReference>
<dbReference type="Proteomes" id="UP001140091">
    <property type="component" value="Unassembled WGS sequence"/>
</dbReference>
<feature type="region of interest" description="Disordered" evidence="3">
    <location>
        <begin position="307"/>
        <end position="336"/>
    </location>
</feature>
<organism evidence="5 6">
    <name type="scientific">Candolleomyces eurysporus</name>
    <dbReference type="NCBI Taxonomy" id="2828524"/>
    <lineage>
        <taxon>Eukaryota</taxon>
        <taxon>Fungi</taxon>
        <taxon>Dikarya</taxon>
        <taxon>Basidiomycota</taxon>
        <taxon>Agaricomycotina</taxon>
        <taxon>Agaricomycetes</taxon>
        <taxon>Agaricomycetidae</taxon>
        <taxon>Agaricales</taxon>
        <taxon>Agaricineae</taxon>
        <taxon>Psathyrellaceae</taxon>
        <taxon>Candolleomyces</taxon>
    </lineage>
</organism>
<dbReference type="GO" id="GO:0046695">
    <property type="term" value="C:SLIK (SAGA-like) complex"/>
    <property type="evidence" value="ECO:0007669"/>
    <property type="project" value="InterPro"/>
</dbReference>
<feature type="non-terminal residue" evidence="5">
    <location>
        <position position="920"/>
    </location>
</feature>
<dbReference type="InterPro" id="IPR036427">
    <property type="entry name" value="Bromodomain-like_sf"/>
</dbReference>
<feature type="compositionally biased region" description="Gly residues" evidence="3">
    <location>
        <begin position="798"/>
        <end position="825"/>
    </location>
</feature>
<dbReference type="InterPro" id="IPR009072">
    <property type="entry name" value="Histone-fold"/>
</dbReference>
<feature type="compositionally biased region" description="Polar residues" evidence="3">
    <location>
        <begin position="886"/>
        <end position="895"/>
    </location>
</feature>
<evidence type="ECO:0000256" key="3">
    <source>
        <dbReference type="SAM" id="MobiDB-lite"/>
    </source>
</evidence>
<feature type="compositionally biased region" description="Low complexity" evidence="3">
    <location>
        <begin position="685"/>
        <end position="740"/>
    </location>
</feature>
<sequence>MNNLLRTLTESRVKPTSDLKLLLTAVKETRRQSYDAKLSDVFYESLENLLADLRTITIDNRDADAFLKPVSKAEVPDYYEIITNPMDFSTMAKKLKNKQYKSKREFKDDLDLIWSNCYKYNAEDHPLRLCVDRLKAKAERLLKYITDRKDRTDPQIPFDLAPPQPGIARPRMNGNLHRRTPSTIPPLPVASSSSRKLDLPFADTPALIRTPEGMVAFRELDRGLLSDSPSRATLDRLKQITPFAETELDSEPDDGVATGDKRKMPAAEGGRPRKRARFAAVPDDLSQLWWNAVQTDALMANGLPEIPYASSSQLKPKRRKRQKPVERTPPSAKSMLGVMNNNIKTMRRVRQTHAKLASLVASTAQPDDPDAPEGGLSGPSTSLGGIGGLAGGIQPPTSDEDLQDDKIDERHWADIVRGNKKGKLRIDEERANGCIRWVGEKILEHAGFQGTSRSALDVFSGVFMEYLLNVGRNIRYLTDKYSQTMTPEEIMLHTLFESGVSQVQELDKFISDDIERHGSRMMELEKKLVGAYREATAGQEALEDEGLFEEEDEEEAGALAIGDFAEALGEDYLGLRELGIADEFGLNTLSVPKSLLKRKKAQKLAVTKPAEKPLDYPLPPPVPKFTYSQVEDQIGLLKTFYQFRFHQRAAARMPPAPPQPSAPVFNLPGPSLPGPSLPNLPGPNIPGSAPASAAYPPNPYPSAGLSTPAAPGPAAQPGQPTPPAASQAPSLVPPVLIVPPDFELPDDPAPQVQAKMGPLGQITKPSSHATSSSKKKKPAGEDGAGAGGGYQHPPSAGPGPGGYGAPPGPGGFVQGYGGSGGGGQGATFIPTIVGPNGLPAQLGPDGTPKKGGGYYNNSKKGASGGTGAGPGRKKKEPPPGLVIPMSTASSQASSNGVGGYPSAQGQGSATTPFSSAVVTA</sequence>
<protein>
    <recommendedName>
        <fullName evidence="4">Bromo domain-containing protein</fullName>
    </recommendedName>
</protein>
<dbReference type="PANTHER" id="PTHR47343">
    <property type="entry name" value="TRANSCRIPTIONAL ACTIVATOR SPT7"/>
    <property type="match status" value="1"/>
</dbReference>
<dbReference type="SMART" id="SM00297">
    <property type="entry name" value="BROMO"/>
    <property type="match status" value="1"/>
</dbReference>
<evidence type="ECO:0000256" key="2">
    <source>
        <dbReference type="PROSITE-ProRule" id="PRU00035"/>
    </source>
</evidence>
<dbReference type="InterPro" id="IPR037782">
    <property type="entry name" value="Spt7"/>
</dbReference>
<dbReference type="PROSITE" id="PS50014">
    <property type="entry name" value="BROMODOMAIN_2"/>
    <property type="match status" value="1"/>
</dbReference>
<feature type="region of interest" description="Disordered" evidence="3">
    <location>
        <begin position="246"/>
        <end position="275"/>
    </location>
</feature>
<dbReference type="EMBL" id="JANBPK010000770">
    <property type="protein sequence ID" value="KAJ2932567.1"/>
    <property type="molecule type" value="Genomic_DNA"/>
</dbReference>
<dbReference type="Gene3D" id="1.20.920.10">
    <property type="entry name" value="Bromodomain-like"/>
    <property type="match status" value="1"/>
</dbReference>
<dbReference type="OrthoDB" id="21449at2759"/>
<accession>A0A9W8JDF1</accession>
<dbReference type="Gene3D" id="1.10.20.10">
    <property type="entry name" value="Histone, subunit A"/>
    <property type="match status" value="1"/>
</dbReference>
<evidence type="ECO:0000313" key="6">
    <source>
        <dbReference type="Proteomes" id="UP001140091"/>
    </source>
</evidence>
<evidence type="ECO:0000313" key="5">
    <source>
        <dbReference type="EMBL" id="KAJ2932567.1"/>
    </source>
</evidence>
<feature type="compositionally biased region" description="Pro residues" evidence="3">
    <location>
        <begin position="670"/>
        <end position="684"/>
    </location>
</feature>
<dbReference type="PROSITE" id="PS00633">
    <property type="entry name" value="BROMODOMAIN_1"/>
    <property type="match status" value="1"/>
</dbReference>
<dbReference type="CDD" id="cd22927">
    <property type="entry name" value="HFD_SPT7"/>
    <property type="match status" value="1"/>
</dbReference>
<feature type="region of interest" description="Disordered" evidence="3">
    <location>
        <begin position="651"/>
        <end position="920"/>
    </location>
</feature>
<feature type="domain" description="Bromo" evidence="4">
    <location>
        <begin position="58"/>
        <end position="128"/>
    </location>
</feature>
<dbReference type="InterPro" id="IPR001487">
    <property type="entry name" value="Bromodomain"/>
</dbReference>
<evidence type="ECO:0000256" key="1">
    <source>
        <dbReference type="ARBA" id="ARBA00023117"/>
    </source>
</evidence>
<dbReference type="CDD" id="cd05510">
    <property type="entry name" value="Bromo_SPT7_like"/>
    <property type="match status" value="1"/>
</dbReference>
<comment type="caution">
    <text evidence="5">The sequence shown here is derived from an EMBL/GenBank/DDBJ whole genome shotgun (WGS) entry which is preliminary data.</text>
</comment>
<keyword evidence="6" id="KW-1185">Reference proteome</keyword>
<feature type="compositionally biased region" description="Polar residues" evidence="3">
    <location>
        <begin position="903"/>
        <end position="920"/>
    </location>
</feature>
<name>A0A9W8JDF1_9AGAR</name>
<proteinExistence type="predicted"/>
<dbReference type="SUPFAM" id="SSF47370">
    <property type="entry name" value="Bromodomain"/>
    <property type="match status" value="1"/>
</dbReference>
<evidence type="ECO:0000259" key="4">
    <source>
        <dbReference type="PROSITE" id="PS50014"/>
    </source>
</evidence>
<dbReference type="AlphaFoldDB" id="A0A9W8JDF1"/>
<dbReference type="GO" id="GO:0005198">
    <property type="term" value="F:structural molecule activity"/>
    <property type="evidence" value="ECO:0007669"/>
    <property type="project" value="TreeGrafter"/>
</dbReference>
<feature type="region of interest" description="Disordered" evidence="3">
    <location>
        <begin position="362"/>
        <end position="403"/>
    </location>
</feature>